<evidence type="ECO:0000256" key="1">
    <source>
        <dbReference type="ARBA" id="ARBA00004496"/>
    </source>
</evidence>
<dbReference type="GO" id="GO:0003725">
    <property type="term" value="F:double-stranded RNA binding"/>
    <property type="evidence" value="ECO:0007669"/>
    <property type="project" value="UniProtKB-UniRule"/>
</dbReference>
<protein>
    <recommendedName>
        <fullName evidence="4 13">Threonylcarbamoyl-AMP synthase</fullName>
        <shortName evidence="13">TC-AMP synthase</shortName>
        <ecNumber evidence="3 13">2.7.7.87</ecNumber>
    </recommendedName>
    <alternativeName>
        <fullName evidence="11 13">L-threonylcarbamoyladenylate synthase</fullName>
    </alternativeName>
</protein>
<dbReference type="Gene3D" id="3.40.50.11030">
    <property type="entry name" value="Threonylcarbamoyl-AMP synthase, C-terminal domain"/>
    <property type="match status" value="1"/>
</dbReference>
<dbReference type="STRING" id="429727.VE26_00960"/>
<dbReference type="PROSITE" id="PS51163">
    <property type="entry name" value="YRDC"/>
    <property type="match status" value="1"/>
</dbReference>
<evidence type="ECO:0000256" key="6">
    <source>
        <dbReference type="ARBA" id="ARBA00022679"/>
    </source>
</evidence>
<feature type="binding site" evidence="14">
    <location>
        <position position="174"/>
    </location>
    <ligand>
        <name>L-threonine</name>
        <dbReference type="ChEBI" id="CHEBI:57926"/>
    </ligand>
</feature>
<evidence type="ECO:0000256" key="13">
    <source>
        <dbReference type="PIRNR" id="PIRNR004930"/>
    </source>
</evidence>
<dbReference type="InterPro" id="IPR010923">
    <property type="entry name" value="T(6)A37_SUA5"/>
</dbReference>
<dbReference type="PANTHER" id="PTHR17490">
    <property type="entry name" value="SUA5"/>
    <property type="match status" value="1"/>
</dbReference>
<feature type="binding site" evidence="14">
    <location>
        <position position="137"/>
    </location>
    <ligand>
        <name>ATP</name>
        <dbReference type="ChEBI" id="CHEBI:30616"/>
    </ligand>
</feature>
<accession>A0A0F5FIM0</accession>
<sequence length="317" mass="32955">MTPSLQTEIEDAAARLKAGELVAFPTETVYGLGADATNVDAVLSIYQTKGRPRFNPLIIHCADLAMAERYGQFSPLARQLAEIFWPGPLSIVVPLRPGHGLADVATAGLDSVALRVPDHAVALELLRAAGRPLAAPSANPSGRLSPTSAAQVRLGFGDAVPVLDGGPCQSGVESTILAVDGDRLIQLRAGALARADIEAATGRSVEQVRDGAAISAPGMLLSHYAPNARMRLDTRPEPGEAYLAFGPAPAFAGTMRNLSEQGDLREAARNLFAMLHELDASGAGTIAVAPIPETGLGEAINDRLRRAAAPRGEASSP</sequence>
<evidence type="ECO:0000256" key="11">
    <source>
        <dbReference type="ARBA" id="ARBA00029774"/>
    </source>
</evidence>
<dbReference type="SUPFAM" id="SSF55821">
    <property type="entry name" value="YrdC/RibB"/>
    <property type="match status" value="1"/>
</dbReference>
<keyword evidence="9 13" id="KW-0547">Nucleotide-binding</keyword>
<dbReference type="GO" id="GO:0061710">
    <property type="term" value="F:L-threonylcarbamoyladenylate synthase"/>
    <property type="evidence" value="ECO:0007669"/>
    <property type="project" value="UniProtKB-EC"/>
</dbReference>
<dbReference type="GO" id="GO:0005737">
    <property type="term" value="C:cytoplasm"/>
    <property type="evidence" value="ECO:0007669"/>
    <property type="project" value="UniProtKB-SubCell"/>
</dbReference>
<dbReference type="InterPro" id="IPR017945">
    <property type="entry name" value="DHBP_synth_RibB-like_a/b_dom"/>
</dbReference>
<dbReference type="Pfam" id="PF03481">
    <property type="entry name" value="Sua5_C"/>
    <property type="match status" value="1"/>
</dbReference>
<evidence type="ECO:0000256" key="4">
    <source>
        <dbReference type="ARBA" id="ARBA00015492"/>
    </source>
</evidence>
<evidence type="ECO:0000256" key="12">
    <source>
        <dbReference type="ARBA" id="ARBA00048366"/>
    </source>
</evidence>
<feature type="binding site" evidence="14">
    <location>
        <position position="55"/>
    </location>
    <ligand>
        <name>ATP</name>
        <dbReference type="ChEBI" id="CHEBI:30616"/>
    </ligand>
</feature>
<comment type="subcellular location">
    <subcellularLocation>
        <location evidence="1 13">Cytoplasm</location>
    </subcellularLocation>
</comment>
<organism evidence="16 17">
    <name type="scientific">Devosia chinhatensis</name>
    <dbReference type="NCBI Taxonomy" id="429727"/>
    <lineage>
        <taxon>Bacteria</taxon>
        <taxon>Pseudomonadati</taxon>
        <taxon>Pseudomonadota</taxon>
        <taxon>Alphaproteobacteria</taxon>
        <taxon>Hyphomicrobiales</taxon>
        <taxon>Devosiaceae</taxon>
        <taxon>Devosia</taxon>
    </lineage>
</organism>
<evidence type="ECO:0000256" key="2">
    <source>
        <dbReference type="ARBA" id="ARBA00007663"/>
    </source>
</evidence>
<evidence type="ECO:0000256" key="14">
    <source>
        <dbReference type="PIRSR" id="PIRSR004930-1"/>
    </source>
</evidence>
<feature type="binding site" evidence="14">
    <location>
        <position position="145"/>
    </location>
    <ligand>
        <name>ATP</name>
        <dbReference type="ChEBI" id="CHEBI:30616"/>
    </ligand>
</feature>
<keyword evidence="5 13" id="KW-0963">Cytoplasm</keyword>
<dbReference type="OrthoDB" id="9814580at2"/>
<comment type="catalytic activity">
    <reaction evidence="12 13">
        <text>L-threonine + hydrogencarbonate + ATP = L-threonylcarbamoyladenylate + diphosphate + H2O</text>
        <dbReference type="Rhea" id="RHEA:36407"/>
        <dbReference type="ChEBI" id="CHEBI:15377"/>
        <dbReference type="ChEBI" id="CHEBI:17544"/>
        <dbReference type="ChEBI" id="CHEBI:30616"/>
        <dbReference type="ChEBI" id="CHEBI:33019"/>
        <dbReference type="ChEBI" id="CHEBI:57926"/>
        <dbReference type="ChEBI" id="CHEBI:73682"/>
        <dbReference type="EC" id="2.7.7.87"/>
    </reaction>
</comment>
<keyword evidence="10 13" id="KW-0067">ATP-binding</keyword>
<dbReference type="GO" id="GO:0005524">
    <property type="term" value="F:ATP binding"/>
    <property type="evidence" value="ECO:0007669"/>
    <property type="project" value="UniProtKB-UniRule"/>
</dbReference>
<feature type="binding site" evidence="14">
    <location>
        <position position="28"/>
    </location>
    <ligand>
        <name>L-threonine</name>
        <dbReference type="ChEBI" id="CHEBI:57926"/>
    </ligand>
</feature>
<dbReference type="GO" id="GO:0006450">
    <property type="term" value="P:regulation of translational fidelity"/>
    <property type="evidence" value="ECO:0007669"/>
    <property type="project" value="TreeGrafter"/>
</dbReference>
<evidence type="ECO:0000256" key="8">
    <source>
        <dbReference type="ARBA" id="ARBA00022695"/>
    </source>
</evidence>
<feature type="binding site" evidence="14">
    <location>
        <position position="60"/>
    </location>
    <ligand>
        <name>L-threonine</name>
        <dbReference type="ChEBI" id="CHEBI:57926"/>
    </ligand>
</feature>
<keyword evidence="8 13" id="KW-0548">Nucleotidyltransferase</keyword>
<keyword evidence="17" id="KW-1185">Reference proteome</keyword>
<dbReference type="Pfam" id="PF01300">
    <property type="entry name" value="Sua5_yciO_yrdC"/>
    <property type="match status" value="1"/>
</dbReference>
<feature type="binding site" evidence="14">
    <location>
        <position position="51"/>
    </location>
    <ligand>
        <name>ATP</name>
        <dbReference type="ChEBI" id="CHEBI:30616"/>
    </ligand>
</feature>
<feature type="binding site" evidence="14">
    <location>
        <position position="188"/>
    </location>
    <ligand>
        <name>ATP</name>
        <dbReference type="ChEBI" id="CHEBI:30616"/>
    </ligand>
</feature>
<evidence type="ECO:0000256" key="7">
    <source>
        <dbReference type="ARBA" id="ARBA00022694"/>
    </source>
</evidence>
<dbReference type="Gene3D" id="3.90.870.10">
    <property type="entry name" value="DHBP synthase"/>
    <property type="match status" value="1"/>
</dbReference>
<dbReference type="PIRSF" id="PIRSF004930">
    <property type="entry name" value="Tln_factor_SUA5"/>
    <property type="match status" value="1"/>
</dbReference>
<evidence type="ECO:0000256" key="10">
    <source>
        <dbReference type="ARBA" id="ARBA00022840"/>
    </source>
</evidence>
<comment type="caution">
    <text evidence="16">The sequence shown here is derived from an EMBL/GenBank/DDBJ whole genome shotgun (WGS) entry which is preliminary data.</text>
</comment>
<dbReference type="InterPro" id="IPR038385">
    <property type="entry name" value="Sua5/YwlC_C"/>
</dbReference>
<feature type="binding site" evidence="14">
    <location>
        <position position="135"/>
    </location>
    <ligand>
        <name>L-threonine</name>
        <dbReference type="ChEBI" id="CHEBI:57926"/>
    </ligand>
</feature>
<keyword evidence="6 13" id="KW-0808">Transferase</keyword>
<name>A0A0F5FIM0_9HYPH</name>
<dbReference type="RefSeq" id="WP_046103380.1">
    <property type="nucleotide sequence ID" value="NZ_JZEY01000054.1"/>
</dbReference>
<dbReference type="NCBIfam" id="TIGR00057">
    <property type="entry name" value="L-threonylcarbamoyladenylate synthase"/>
    <property type="match status" value="1"/>
</dbReference>
<evidence type="ECO:0000259" key="15">
    <source>
        <dbReference type="PROSITE" id="PS51163"/>
    </source>
</evidence>
<dbReference type="EMBL" id="JZEY01000054">
    <property type="protein sequence ID" value="KKB08691.1"/>
    <property type="molecule type" value="Genomic_DNA"/>
</dbReference>
<feature type="binding site" evidence="14">
    <location>
        <position position="224"/>
    </location>
    <ligand>
        <name>ATP</name>
        <dbReference type="ChEBI" id="CHEBI:30616"/>
    </ligand>
</feature>
<dbReference type="AlphaFoldDB" id="A0A0F5FIM0"/>
<evidence type="ECO:0000313" key="17">
    <source>
        <dbReference type="Proteomes" id="UP000033649"/>
    </source>
</evidence>
<comment type="similarity">
    <text evidence="2 13">Belongs to the SUA5 family.</text>
</comment>
<dbReference type="EC" id="2.7.7.87" evidence="3 13"/>
<keyword evidence="7 13" id="KW-0819">tRNA processing</keyword>
<dbReference type="Proteomes" id="UP000033649">
    <property type="component" value="Unassembled WGS sequence"/>
</dbReference>
<feature type="binding site" evidence="14">
    <location>
        <position position="115"/>
    </location>
    <ligand>
        <name>L-threonine</name>
        <dbReference type="ChEBI" id="CHEBI:57926"/>
    </ligand>
</feature>
<dbReference type="GO" id="GO:0000049">
    <property type="term" value="F:tRNA binding"/>
    <property type="evidence" value="ECO:0007669"/>
    <property type="project" value="TreeGrafter"/>
</dbReference>
<dbReference type="InterPro" id="IPR005145">
    <property type="entry name" value="Sua5_C"/>
</dbReference>
<dbReference type="InterPro" id="IPR050156">
    <property type="entry name" value="TC-AMP_synthase_SUA5"/>
</dbReference>
<proteinExistence type="inferred from homology"/>
<dbReference type="InterPro" id="IPR006070">
    <property type="entry name" value="Sua5-like_dom"/>
</dbReference>
<dbReference type="PANTHER" id="PTHR17490:SF16">
    <property type="entry name" value="THREONYLCARBAMOYL-AMP SYNTHASE"/>
    <property type="match status" value="1"/>
</dbReference>
<gene>
    <name evidence="16" type="ORF">VE26_00960</name>
</gene>
<evidence type="ECO:0000256" key="9">
    <source>
        <dbReference type="ARBA" id="ARBA00022741"/>
    </source>
</evidence>
<dbReference type="GO" id="GO:0008033">
    <property type="term" value="P:tRNA processing"/>
    <property type="evidence" value="ECO:0007669"/>
    <property type="project" value="UniProtKB-KW"/>
</dbReference>
<feature type="domain" description="YrdC-like" evidence="15">
    <location>
        <begin position="6"/>
        <end position="192"/>
    </location>
</feature>
<reference evidence="16 17" key="1">
    <citation type="submission" date="2015-03" db="EMBL/GenBank/DDBJ databases">
        <authorList>
            <person name="Hassan Y."/>
            <person name="Lepp D."/>
            <person name="Li X.-Z."/>
            <person name="Zhou T."/>
        </authorList>
    </citation>
    <scope>NUCLEOTIDE SEQUENCE [LARGE SCALE GENOMIC DNA]</scope>
    <source>
        <strain evidence="16 17">IPL18</strain>
    </source>
</reference>
<evidence type="ECO:0000256" key="3">
    <source>
        <dbReference type="ARBA" id="ARBA00012584"/>
    </source>
</evidence>
<dbReference type="PATRIC" id="fig|429727.3.peg.211"/>
<comment type="function">
    <text evidence="13">Required for the formation of a threonylcarbamoyl group on adenosine at position 37 (t(6)A37) in tRNAs that read codons beginning with adenine.</text>
</comment>
<evidence type="ECO:0000256" key="5">
    <source>
        <dbReference type="ARBA" id="ARBA00022490"/>
    </source>
</evidence>
<evidence type="ECO:0000313" key="16">
    <source>
        <dbReference type="EMBL" id="KKB08691.1"/>
    </source>
</evidence>